<dbReference type="GO" id="GO:0005737">
    <property type="term" value="C:cytoplasm"/>
    <property type="evidence" value="ECO:0007669"/>
    <property type="project" value="UniProtKB-SubCell"/>
</dbReference>
<evidence type="ECO:0000256" key="3">
    <source>
        <dbReference type="ARBA" id="ARBA00004552"/>
    </source>
</evidence>
<dbReference type="PANTHER" id="PTHR46881:SF1">
    <property type="entry name" value="PALMDELPHIN"/>
    <property type="match status" value="1"/>
</dbReference>
<proteinExistence type="inferred from homology"/>
<dbReference type="InterPro" id="IPR004965">
    <property type="entry name" value="Paralemmin"/>
</dbReference>
<sequence>MFVTGPGSHSSHGLGLYLIISLGGVVVQKERKVHSFLIGALECQSQQVSPPTAHAHTTLVSSQVVLELSEGSNFLQLLLVFRPQTAELLNYRTVYLALDLGLFPVLRFLLRVVRMEEAELLKERLQAITDKRKIQEDIASKRLEIDREKLKLQHFKKKSMRDLWLMDGASAESGQESQKAQEDAQQAKLLQRNIHRIEKEIEALEREELNISTNEGLILKRLKAIEKSTEDIIKAANENFKSESIHSYSGLQDTKTSHTPLNRRKLSTPSDQDSKNDQNKPALFAMEINVQKDLRTGESRVISTSTVSTQELQNRGIKVYDDGRKSVYALRSDAIQPGANGVDELSPTEVEELLRQATEKKKRLQESKDPPFSMNYNRSPSPLGKPHQDQYANGYLPEPLSADGLTWPELIYCDGEVHYPGQDHHPPAHMFHHYADGEPGYYTSNGNSYGDEECFTVHGEMRQHSHGPFYNPQDPHRGTHHMDQDQNLRPTSAYSTDSRISVLNALPSDEPVTMIFMGYQTAEGECTDSYEGSVRAELVVIGDEEEGHSARPHQSHQNCNANNASQHQLQATGGAKGSKKGERKKTRPESLGPAGVHSRVTGVTRATRKATEKVMEENY</sequence>
<name>A0A8T2L4C5_ASTMX</name>
<feature type="compositionally biased region" description="Basic and acidic residues" evidence="11">
    <location>
        <begin position="358"/>
        <end position="369"/>
    </location>
</feature>
<comment type="subcellular location">
    <subcellularLocation>
        <location evidence="1">Cell projection</location>
        <location evidence="1">Dendrite</location>
    </subcellularLocation>
    <subcellularLocation>
        <location evidence="3">Cell projection</location>
        <location evidence="3">Dendritic spine</location>
    </subcellularLocation>
    <subcellularLocation>
        <location evidence="2">Cytoplasm</location>
    </subcellularLocation>
</comment>
<keyword evidence="6" id="KW-0770">Synapse</keyword>
<accession>A0A8T2L4C5</accession>
<feature type="region of interest" description="Disordered" evidence="11">
    <location>
        <begin position="546"/>
        <end position="619"/>
    </location>
</feature>
<evidence type="ECO:0000256" key="5">
    <source>
        <dbReference type="ARBA" id="ARBA00022490"/>
    </source>
</evidence>
<evidence type="ECO:0000256" key="10">
    <source>
        <dbReference type="SAM" id="Coils"/>
    </source>
</evidence>
<reference evidence="12 13" key="1">
    <citation type="submission" date="2021-07" db="EMBL/GenBank/DDBJ databases">
        <authorList>
            <person name="Imarazene B."/>
            <person name="Zahm M."/>
            <person name="Klopp C."/>
            <person name="Cabau C."/>
            <person name="Beille S."/>
            <person name="Jouanno E."/>
            <person name="Castinel A."/>
            <person name="Lluch J."/>
            <person name="Gil L."/>
            <person name="Kuchtly C."/>
            <person name="Lopez Roques C."/>
            <person name="Donnadieu C."/>
            <person name="Parrinello H."/>
            <person name="Journot L."/>
            <person name="Du K."/>
            <person name="Schartl M."/>
            <person name="Retaux S."/>
            <person name="Guiguen Y."/>
        </authorList>
    </citation>
    <scope>NUCLEOTIDE SEQUENCE [LARGE SCALE GENOMIC DNA]</scope>
    <source>
        <strain evidence="12">Pach_M1</strain>
        <tissue evidence="12">Testis</tissue>
    </source>
</reference>
<gene>
    <name evidence="12" type="primary">PALMD</name>
    <name evidence="12" type="ORF">AMEX_G21112</name>
</gene>
<feature type="compositionally biased region" description="Basic residues" evidence="11">
    <location>
        <begin position="577"/>
        <end position="586"/>
    </location>
</feature>
<evidence type="ECO:0000256" key="4">
    <source>
        <dbReference type="ARBA" id="ARBA00005756"/>
    </source>
</evidence>
<feature type="coiled-coil region" evidence="10">
    <location>
        <begin position="180"/>
        <end position="239"/>
    </location>
</feature>
<dbReference type="GO" id="GO:0043197">
    <property type="term" value="C:dendritic spine"/>
    <property type="evidence" value="ECO:0007669"/>
    <property type="project" value="UniProtKB-SubCell"/>
</dbReference>
<evidence type="ECO:0000256" key="6">
    <source>
        <dbReference type="ARBA" id="ARBA00023018"/>
    </source>
</evidence>
<feature type="region of interest" description="Disordered" evidence="11">
    <location>
        <begin position="358"/>
        <end position="393"/>
    </location>
</feature>
<keyword evidence="5" id="KW-0963">Cytoplasm</keyword>
<evidence type="ECO:0000313" key="13">
    <source>
        <dbReference type="Proteomes" id="UP000752171"/>
    </source>
</evidence>
<keyword evidence="8" id="KW-0966">Cell projection</keyword>
<feature type="compositionally biased region" description="Polar residues" evidence="11">
    <location>
        <begin position="248"/>
        <end position="260"/>
    </location>
</feature>
<comment type="caution">
    <text evidence="12">The sequence shown here is derived from an EMBL/GenBank/DDBJ whole genome shotgun (WGS) entry which is preliminary data.</text>
</comment>
<evidence type="ECO:0000256" key="11">
    <source>
        <dbReference type="SAM" id="MobiDB-lite"/>
    </source>
</evidence>
<protein>
    <recommendedName>
        <fullName evidence="9">Palmdelphin</fullName>
    </recommendedName>
</protein>
<evidence type="ECO:0000256" key="8">
    <source>
        <dbReference type="ARBA" id="ARBA00023273"/>
    </source>
</evidence>
<dbReference type="GO" id="GO:0008360">
    <property type="term" value="P:regulation of cell shape"/>
    <property type="evidence" value="ECO:0007669"/>
    <property type="project" value="InterPro"/>
</dbReference>
<organism evidence="12 13">
    <name type="scientific">Astyanax mexicanus</name>
    <name type="common">Blind cave fish</name>
    <name type="synonym">Astyanax fasciatus mexicanus</name>
    <dbReference type="NCBI Taxonomy" id="7994"/>
    <lineage>
        <taxon>Eukaryota</taxon>
        <taxon>Metazoa</taxon>
        <taxon>Chordata</taxon>
        <taxon>Craniata</taxon>
        <taxon>Vertebrata</taxon>
        <taxon>Euteleostomi</taxon>
        <taxon>Actinopterygii</taxon>
        <taxon>Neopterygii</taxon>
        <taxon>Teleostei</taxon>
        <taxon>Ostariophysi</taxon>
        <taxon>Characiformes</taxon>
        <taxon>Characoidei</taxon>
        <taxon>Acestrorhamphidae</taxon>
        <taxon>Acestrorhamphinae</taxon>
        <taxon>Astyanax</taxon>
    </lineage>
</organism>
<dbReference type="Proteomes" id="UP000752171">
    <property type="component" value="Unassembled WGS sequence"/>
</dbReference>
<dbReference type="PANTHER" id="PTHR46881">
    <property type="entry name" value="PALMDELPHIN"/>
    <property type="match status" value="1"/>
</dbReference>
<feature type="compositionally biased region" description="Polar residues" evidence="11">
    <location>
        <begin position="555"/>
        <end position="571"/>
    </location>
</feature>
<dbReference type="Pfam" id="PF03285">
    <property type="entry name" value="Paralemmin"/>
    <property type="match status" value="2"/>
</dbReference>
<evidence type="ECO:0000256" key="2">
    <source>
        <dbReference type="ARBA" id="ARBA00004496"/>
    </source>
</evidence>
<dbReference type="GO" id="GO:0016020">
    <property type="term" value="C:membrane"/>
    <property type="evidence" value="ECO:0007669"/>
    <property type="project" value="InterPro"/>
</dbReference>
<dbReference type="AlphaFoldDB" id="A0A8T2L4C5"/>
<keyword evidence="7 10" id="KW-0175">Coiled coil</keyword>
<dbReference type="EMBL" id="JAICCE010000018">
    <property type="protein sequence ID" value="KAG9264792.1"/>
    <property type="molecule type" value="Genomic_DNA"/>
</dbReference>
<feature type="region of interest" description="Disordered" evidence="11">
    <location>
        <begin position="248"/>
        <end position="281"/>
    </location>
</feature>
<evidence type="ECO:0000256" key="1">
    <source>
        <dbReference type="ARBA" id="ARBA00004279"/>
    </source>
</evidence>
<comment type="similarity">
    <text evidence="4">Belongs to the paralemmin family.</text>
</comment>
<evidence type="ECO:0000256" key="9">
    <source>
        <dbReference type="ARBA" id="ARBA00040857"/>
    </source>
</evidence>
<feature type="compositionally biased region" description="Basic and acidic residues" evidence="11">
    <location>
        <begin position="609"/>
        <end position="619"/>
    </location>
</feature>
<dbReference type="OrthoDB" id="9937247at2759"/>
<evidence type="ECO:0000313" key="12">
    <source>
        <dbReference type="EMBL" id="KAG9264792.1"/>
    </source>
</evidence>
<evidence type="ECO:0000256" key="7">
    <source>
        <dbReference type="ARBA" id="ARBA00023054"/>
    </source>
</evidence>